<dbReference type="Proteomes" id="UP000265663">
    <property type="component" value="Unassembled WGS sequence"/>
</dbReference>
<feature type="compositionally biased region" description="Polar residues" evidence="1">
    <location>
        <begin position="72"/>
        <end position="88"/>
    </location>
</feature>
<feature type="compositionally biased region" description="Polar residues" evidence="1">
    <location>
        <begin position="393"/>
        <end position="419"/>
    </location>
</feature>
<dbReference type="AlphaFoldDB" id="A0A3M7MBP0"/>
<evidence type="ECO:0000313" key="2">
    <source>
        <dbReference type="EMBL" id="RMZ71868.1"/>
    </source>
</evidence>
<evidence type="ECO:0000313" key="3">
    <source>
        <dbReference type="Proteomes" id="UP000265663"/>
    </source>
</evidence>
<accession>A0A3M7MBP0</accession>
<evidence type="ECO:0000256" key="1">
    <source>
        <dbReference type="SAM" id="MobiDB-lite"/>
    </source>
</evidence>
<feature type="region of interest" description="Disordered" evidence="1">
    <location>
        <begin position="72"/>
        <end position="98"/>
    </location>
</feature>
<sequence>MSQFNNNNNNRDDGVVNNNHVDASQISDASVDPSLVHMSGRSPLVRETTMHGSNQGGGHTHVARVYQPGESHATNFNVPQSTGPSRSQPLLEPPYHNYTLPQGGPINATIVDIITILPQWFRNPGILQRFLNNGLVANVHLAILKEYRHIDLTTPPQLGRARDHLSDTYRKQMRKYFNPTWSKHTHAMPVDWDSYALSITDVTPEAVVTGATYIAPASIPFKDLAIGLKKLPQGDHAGDLTCALDYAMRYQKADGSGHTTDFLFPDDVQLILHFVGRVRVTKEKTDRFIITRYQDMFRENETARRRQVAWARIQQEIGNGVANQPMQQPSSNGKGPAIGYFQPPARNSQAGQNGDRGILPTGIGAPMPTPMHQSHMPVVHQPQMYQVAPQGIDNQGHSTATQFVPSAPDQSPRSPSQEAAASVASKLVSQDLPPIPSICNLHDSTTYSPQQHISEHPDTSTTQQQIEAYIAANQTFNPYALPQWPIPPDMPLRDVAAWFTEDDRSDIALAARWAVEQVWDGTVWRVEDVGMIMGLLGDKGYVGFEGFE</sequence>
<name>A0A3M7MBP0_9PLEO</name>
<keyword evidence="3" id="KW-1185">Reference proteome</keyword>
<protein>
    <submittedName>
        <fullName evidence="2">Uncharacterized protein</fullName>
    </submittedName>
</protein>
<reference evidence="2 3" key="1">
    <citation type="journal article" date="2014" name="PLoS ONE">
        <title>De novo Genome Assembly of the Fungal Plant Pathogen Pyrenophora semeniperda.</title>
        <authorList>
            <person name="Soliai M.M."/>
            <person name="Meyer S.E."/>
            <person name="Udall J.A."/>
            <person name="Elzinga D.E."/>
            <person name="Hermansen R.A."/>
            <person name="Bodily P.M."/>
            <person name="Hart A.A."/>
            <person name="Coleman C.E."/>
        </authorList>
    </citation>
    <scope>NUCLEOTIDE SEQUENCE [LARGE SCALE GENOMIC DNA]</scope>
    <source>
        <strain evidence="2 3">CCB06</strain>
        <tissue evidence="2">Mycelium</tissue>
    </source>
</reference>
<dbReference type="EMBL" id="KE747828">
    <property type="protein sequence ID" value="RMZ71868.1"/>
    <property type="molecule type" value="Genomic_DNA"/>
</dbReference>
<dbReference type="OrthoDB" id="3795517at2759"/>
<feature type="region of interest" description="Disordered" evidence="1">
    <location>
        <begin position="393"/>
        <end position="425"/>
    </location>
</feature>
<organism evidence="2 3">
    <name type="scientific">Pyrenophora seminiperda CCB06</name>
    <dbReference type="NCBI Taxonomy" id="1302712"/>
    <lineage>
        <taxon>Eukaryota</taxon>
        <taxon>Fungi</taxon>
        <taxon>Dikarya</taxon>
        <taxon>Ascomycota</taxon>
        <taxon>Pezizomycotina</taxon>
        <taxon>Dothideomycetes</taxon>
        <taxon>Pleosporomycetidae</taxon>
        <taxon>Pleosporales</taxon>
        <taxon>Pleosporineae</taxon>
        <taxon>Pleosporaceae</taxon>
        <taxon>Pyrenophora</taxon>
    </lineage>
</organism>
<proteinExistence type="predicted"/>
<gene>
    <name evidence="2" type="ORF">GMOD_00009216</name>
</gene>